<protein>
    <submittedName>
        <fullName evidence="2">Uncharacterized protein</fullName>
    </submittedName>
</protein>
<evidence type="ECO:0000313" key="2">
    <source>
        <dbReference type="EMBL" id="KAJ1196899.1"/>
    </source>
</evidence>
<evidence type="ECO:0000256" key="1">
    <source>
        <dbReference type="SAM" id="MobiDB-lite"/>
    </source>
</evidence>
<feature type="compositionally biased region" description="Low complexity" evidence="1">
    <location>
        <begin position="179"/>
        <end position="190"/>
    </location>
</feature>
<feature type="compositionally biased region" description="Basic and acidic residues" evidence="1">
    <location>
        <begin position="60"/>
        <end position="79"/>
    </location>
</feature>
<proteinExistence type="predicted"/>
<feature type="region of interest" description="Disordered" evidence="1">
    <location>
        <begin position="55"/>
        <end position="79"/>
    </location>
</feature>
<evidence type="ECO:0000313" key="3">
    <source>
        <dbReference type="Proteomes" id="UP001066276"/>
    </source>
</evidence>
<name>A0AAV7V9Y7_PLEWA</name>
<keyword evidence="3" id="KW-1185">Reference proteome</keyword>
<reference evidence="2" key="1">
    <citation type="journal article" date="2022" name="bioRxiv">
        <title>Sequencing and chromosome-scale assembly of the giantPleurodeles waltlgenome.</title>
        <authorList>
            <person name="Brown T."/>
            <person name="Elewa A."/>
            <person name="Iarovenko S."/>
            <person name="Subramanian E."/>
            <person name="Araus A.J."/>
            <person name="Petzold A."/>
            <person name="Susuki M."/>
            <person name="Suzuki K.-i.T."/>
            <person name="Hayashi T."/>
            <person name="Toyoda A."/>
            <person name="Oliveira C."/>
            <person name="Osipova E."/>
            <person name="Leigh N.D."/>
            <person name="Simon A."/>
            <person name="Yun M.H."/>
        </authorList>
    </citation>
    <scope>NUCLEOTIDE SEQUENCE</scope>
    <source>
        <strain evidence="2">20211129_DDA</strain>
        <tissue evidence="2">Liver</tissue>
    </source>
</reference>
<comment type="caution">
    <text evidence="2">The sequence shown here is derived from an EMBL/GenBank/DDBJ whole genome shotgun (WGS) entry which is preliminary data.</text>
</comment>
<accession>A0AAV7V9Y7</accession>
<gene>
    <name evidence="2" type="ORF">NDU88_000762</name>
</gene>
<sequence length="226" mass="24326">MVVNLVRCHETASPGSLGHSSSLAHALLLPPSPPSTRGDITEWELEKVWSCPRPAAETGAEPRHHPARRGVETEAGRETEVSPKVLSLGSEASTYAYLRYLCVAYALLYALLYVAHSRSTHGHDTGHRSHLGRLSHFRSDHAVVRTVTANRRNWGPPEALVKKQAAVLVTPACSRKLTETALPEPAATAPGPRTSEQQPPTAPATEAAHPAFPASRAVFRGCFSPC</sequence>
<dbReference type="Proteomes" id="UP001066276">
    <property type="component" value="Chromosome 2_1"/>
</dbReference>
<organism evidence="2 3">
    <name type="scientific">Pleurodeles waltl</name>
    <name type="common">Iberian ribbed newt</name>
    <dbReference type="NCBI Taxonomy" id="8319"/>
    <lineage>
        <taxon>Eukaryota</taxon>
        <taxon>Metazoa</taxon>
        <taxon>Chordata</taxon>
        <taxon>Craniata</taxon>
        <taxon>Vertebrata</taxon>
        <taxon>Euteleostomi</taxon>
        <taxon>Amphibia</taxon>
        <taxon>Batrachia</taxon>
        <taxon>Caudata</taxon>
        <taxon>Salamandroidea</taxon>
        <taxon>Salamandridae</taxon>
        <taxon>Pleurodelinae</taxon>
        <taxon>Pleurodeles</taxon>
    </lineage>
</organism>
<dbReference type="EMBL" id="JANPWB010000003">
    <property type="protein sequence ID" value="KAJ1196899.1"/>
    <property type="molecule type" value="Genomic_DNA"/>
</dbReference>
<dbReference type="AlphaFoldDB" id="A0AAV7V9Y7"/>
<feature type="region of interest" description="Disordered" evidence="1">
    <location>
        <begin position="179"/>
        <end position="208"/>
    </location>
</feature>